<evidence type="ECO:0000256" key="1">
    <source>
        <dbReference type="SAM" id="MobiDB-lite"/>
    </source>
</evidence>
<organism evidence="2 3">
    <name type="scientific">Setaria viridis</name>
    <name type="common">Green bristlegrass</name>
    <name type="synonym">Setaria italica subsp. viridis</name>
    <dbReference type="NCBI Taxonomy" id="4556"/>
    <lineage>
        <taxon>Eukaryota</taxon>
        <taxon>Viridiplantae</taxon>
        <taxon>Streptophyta</taxon>
        <taxon>Embryophyta</taxon>
        <taxon>Tracheophyta</taxon>
        <taxon>Spermatophyta</taxon>
        <taxon>Magnoliopsida</taxon>
        <taxon>Liliopsida</taxon>
        <taxon>Poales</taxon>
        <taxon>Poaceae</taxon>
        <taxon>PACMAD clade</taxon>
        <taxon>Panicoideae</taxon>
        <taxon>Panicodae</taxon>
        <taxon>Paniceae</taxon>
        <taxon>Cenchrinae</taxon>
        <taxon>Setaria</taxon>
    </lineage>
</organism>
<sequence>MIDGTFRSIRNGHRRGWNSVLDHCNGLILFGYDHRRNLYVCNPATRRWAQLPPPLRQPRRKTFNRCSSFYYLAFDPSVSLHYTVFQIPDVPDDKSPEWQNKEATHDAQFRGFGGMATPTAYAAAGTVAEVRLDSVEPVGYGPQLRYAEYWRGTLYVHMRGAYVMRLPLLDNKYQVIKTPPTTNIEESKHINPYLGRSENGVHYATVKKRELQVWALDESGGHKEWELKYHVNLDVLTCQIQSLRCYLEQLNRPWTISDSDDEDEMGGLEADSDDEDVEEDQPVKNGDEQNVLEDQLVNGQYANYDEEDEVESHVVMMMIF</sequence>
<reference evidence="2" key="1">
    <citation type="submission" date="2019-03" db="EMBL/GenBank/DDBJ databases">
        <title>WGS assembly of Setaria viridis.</title>
        <authorList>
            <person name="Huang P."/>
            <person name="Jenkins J."/>
            <person name="Grimwood J."/>
            <person name="Barry K."/>
            <person name="Healey A."/>
            <person name="Mamidi S."/>
            <person name="Sreedasyam A."/>
            <person name="Shu S."/>
            <person name="Feldman M."/>
            <person name="Wu J."/>
            <person name="Yu Y."/>
            <person name="Chen C."/>
            <person name="Johnson J."/>
            <person name="Rokhsar D."/>
            <person name="Baxter I."/>
            <person name="Schmutz J."/>
            <person name="Brutnell T."/>
            <person name="Kellogg E."/>
        </authorList>
    </citation>
    <scope>NUCLEOTIDE SEQUENCE [LARGE SCALE GENOMIC DNA]</scope>
</reference>
<evidence type="ECO:0000313" key="2">
    <source>
        <dbReference type="EMBL" id="TKW03180.1"/>
    </source>
</evidence>
<proteinExistence type="predicted"/>
<evidence type="ECO:0008006" key="4">
    <source>
        <dbReference type="Google" id="ProtNLM"/>
    </source>
</evidence>
<protein>
    <recommendedName>
        <fullName evidence="4">F-box associated domain-containing protein</fullName>
    </recommendedName>
</protein>
<accession>A0A4U6TL10</accession>
<dbReference type="Gramene" id="TKW03180">
    <property type="protein sequence ID" value="TKW03180"/>
    <property type="gene ID" value="SEVIR_7G006900v2"/>
</dbReference>
<gene>
    <name evidence="2" type="ORF">SEVIR_7G006900v2</name>
</gene>
<keyword evidence="3" id="KW-1185">Reference proteome</keyword>
<name>A0A4U6TL10_SETVI</name>
<feature type="region of interest" description="Disordered" evidence="1">
    <location>
        <begin position="256"/>
        <end position="305"/>
    </location>
</feature>
<dbReference type="PANTHER" id="PTHR34591">
    <property type="entry name" value="OS03G0653100 PROTEIN-RELATED"/>
    <property type="match status" value="1"/>
</dbReference>
<dbReference type="EMBL" id="CM016558">
    <property type="protein sequence ID" value="TKW03180.1"/>
    <property type="molecule type" value="Genomic_DNA"/>
</dbReference>
<dbReference type="AlphaFoldDB" id="A0A4U6TL10"/>
<feature type="compositionally biased region" description="Acidic residues" evidence="1">
    <location>
        <begin position="258"/>
        <end position="280"/>
    </location>
</feature>
<dbReference type="Proteomes" id="UP000298652">
    <property type="component" value="Chromosome 7"/>
</dbReference>
<evidence type="ECO:0000313" key="3">
    <source>
        <dbReference type="Proteomes" id="UP000298652"/>
    </source>
</evidence>
<dbReference type="OMA" id="NKEATHD"/>
<dbReference type="PANTHER" id="PTHR34591:SF21">
    <property type="entry name" value="F-BOX DOMAIN CONTAINING PROTEIN, EXPRESSED"/>
    <property type="match status" value="1"/>
</dbReference>